<evidence type="ECO:0000256" key="2">
    <source>
        <dbReference type="ARBA" id="ARBA00023002"/>
    </source>
</evidence>
<comment type="similarity">
    <text evidence="1">Belongs to the short-chain dehydrogenases/reductases (SDR) family.</text>
</comment>
<evidence type="ECO:0000313" key="3">
    <source>
        <dbReference type="EMBL" id="VAX26857.1"/>
    </source>
</evidence>
<reference evidence="3" key="1">
    <citation type="submission" date="2018-06" db="EMBL/GenBank/DDBJ databases">
        <authorList>
            <person name="Zhirakovskaya E."/>
        </authorList>
    </citation>
    <scope>NUCLEOTIDE SEQUENCE</scope>
</reference>
<dbReference type="AlphaFoldDB" id="A0A3B1DDY5"/>
<gene>
    <name evidence="3" type="ORF">MNBD_NITROSPIRAE02-162</name>
</gene>
<sequence length="267" mass="28874">MDNFSLEGKVAVVTGGLGLLGREHCHALSEAGAKVIVADLDENICREFADTLPSVSRGIFLDVTEAESIKKFLQRVTVEFGQVDILVNNAGVNDMFENPALAPELSKFENYPLQMWKKMMEVNVTGVFLCSQVIGGQMARQGRGSIINIASIYGVVAPDQSIYCKPTGEQQFYKSPAYPASKGAVLSLTRFLASYWGRSGVRVNALSPGGVENSQAKHFIENYSRKTPLGRMARSSDYRGAIVFLASDASGYMTGANMIIDGGLVVI</sequence>
<keyword evidence="2" id="KW-0560">Oxidoreductase</keyword>
<dbReference type="InterPro" id="IPR002347">
    <property type="entry name" value="SDR_fam"/>
</dbReference>
<accession>A0A3B1DDY5</accession>
<dbReference type="SUPFAM" id="SSF51735">
    <property type="entry name" value="NAD(P)-binding Rossmann-fold domains"/>
    <property type="match status" value="1"/>
</dbReference>
<dbReference type="InterPro" id="IPR036291">
    <property type="entry name" value="NAD(P)-bd_dom_sf"/>
</dbReference>
<dbReference type="PROSITE" id="PS00061">
    <property type="entry name" value="ADH_SHORT"/>
    <property type="match status" value="1"/>
</dbReference>
<dbReference type="PANTHER" id="PTHR42760">
    <property type="entry name" value="SHORT-CHAIN DEHYDROGENASES/REDUCTASES FAMILY MEMBER"/>
    <property type="match status" value="1"/>
</dbReference>
<dbReference type="PRINTS" id="PR00081">
    <property type="entry name" value="GDHRDH"/>
</dbReference>
<dbReference type="FunFam" id="3.40.50.720:FF:000084">
    <property type="entry name" value="Short-chain dehydrogenase reductase"/>
    <property type="match status" value="1"/>
</dbReference>
<proteinExistence type="inferred from homology"/>
<evidence type="ECO:0000256" key="1">
    <source>
        <dbReference type="ARBA" id="ARBA00006484"/>
    </source>
</evidence>
<dbReference type="EMBL" id="UOGH01000013">
    <property type="protein sequence ID" value="VAX26857.1"/>
    <property type="molecule type" value="Genomic_DNA"/>
</dbReference>
<dbReference type="Pfam" id="PF13561">
    <property type="entry name" value="adh_short_C2"/>
    <property type="match status" value="1"/>
</dbReference>
<dbReference type="PRINTS" id="PR00080">
    <property type="entry name" value="SDRFAMILY"/>
</dbReference>
<dbReference type="Gene3D" id="3.40.50.720">
    <property type="entry name" value="NAD(P)-binding Rossmann-like Domain"/>
    <property type="match status" value="1"/>
</dbReference>
<dbReference type="PANTHER" id="PTHR42760:SF133">
    <property type="entry name" value="3-OXOACYL-[ACYL-CARRIER-PROTEIN] REDUCTASE"/>
    <property type="match status" value="1"/>
</dbReference>
<dbReference type="GO" id="GO:0016616">
    <property type="term" value="F:oxidoreductase activity, acting on the CH-OH group of donors, NAD or NADP as acceptor"/>
    <property type="evidence" value="ECO:0007669"/>
    <property type="project" value="TreeGrafter"/>
</dbReference>
<protein>
    <submittedName>
        <fullName evidence="3">Short-chain dehydrogenase/reductase SDR</fullName>
    </submittedName>
</protein>
<dbReference type="InterPro" id="IPR020904">
    <property type="entry name" value="Sc_DH/Rdtase_CS"/>
</dbReference>
<organism evidence="3">
    <name type="scientific">hydrothermal vent metagenome</name>
    <dbReference type="NCBI Taxonomy" id="652676"/>
    <lineage>
        <taxon>unclassified sequences</taxon>
        <taxon>metagenomes</taxon>
        <taxon>ecological metagenomes</taxon>
    </lineage>
</organism>
<name>A0A3B1DDY5_9ZZZZ</name>